<evidence type="ECO:0000313" key="4">
    <source>
        <dbReference type="EMBL" id="PIS06362.1"/>
    </source>
</evidence>
<dbReference type="EMBL" id="PEZY01000005">
    <property type="protein sequence ID" value="PIS06362.1"/>
    <property type="molecule type" value="Genomic_DNA"/>
</dbReference>
<evidence type="ECO:0000313" key="5">
    <source>
        <dbReference type="Proteomes" id="UP000229056"/>
    </source>
</evidence>
<dbReference type="InterPro" id="IPR038054">
    <property type="entry name" value="LD_TPept-like_central_sf"/>
</dbReference>
<dbReference type="InterPro" id="IPR052913">
    <property type="entry name" value="Glycopeptide_resist_protein"/>
</dbReference>
<dbReference type="Pfam" id="PF12229">
    <property type="entry name" value="PG_binding_4"/>
    <property type="match status" value="2"/>
</dbReference>
<dbReference type="InterPro" id="IPR022029">
    <property type="entry name" value="YoaR-like_PG-bd"/>
</dbReference>
<feature type="transmembrane region" description="Helical" evidence="2">
    <location>
        <begin position="30"/>
        <end position="53"/>
    </location>
</feature>
<feature type="coiled-coil region" evidence="1">
    <location>
        <begin position="217"/>
        <end position="244"/>
    </location>
</feature>
<name>A0A2H0W4T8_9BACT</name>
<protein>
    <recommendedName>
        <fullName evidence="3">YoaR-like putative peptidoglycan binding domain-containing protein</fullName>
    </recommendedName>
</protein>
<feature type="domain" description="YoaR-like putative peptidoglycan binding" evidence="3">
    <location>
        <begin position="129"/>
        <end position="238"/>
    </location>
</feature>
<dbReference type="PANTHER" id="PTHR35788">
    <property type="entry name" value="EXPORTED PROTEIN-RELATED"/>
    <property type="match status" value="1"/>
</dbReference>
<sequence>MSVNLKPQKHIEDLKTIVESKIYGKIKKQWLIITIIVAVFAMIFILTSAVLAFEIKYQNKFFPGSRIGDVSLEGLTAPEALEVVNQLTEKLEKQEIRILYKNGDSSYLKITPSINALNDPDLSRELLRFDNHKTVYEAYNYGRNQSWLKNITDQVKMLSKDKYFKASFILDDSMMRQLIKQGLSELETIAQNASVNVIWQDNNNYSLEFIAEQNGITIDYNDAISKIKNNLAELKNDQIEIKKQNADPLVHLSEVPNKEAMVKQVLTTTTPELLYGDQKWTISKKDLSQMLEFQKDKDNFFIVALNKDKFFDWLNNNLSAKINIEPKDASIEMIDGRVNKFEAHRDGQTVNVEETYNKINPYLKQGNLKIEVAVDTTSPKISTSEINNLGIKEILGTGHSNFTGSPANRRHNIKTGADKLNGVLIKPDEEFSLIKTLGEIDGEHGYKQELVIKGNKTLPEYGGGLCQIGTTTFRATMGSGLPVTARRNHSYNVAYYLENGLPGTDATIYDPNPDFKFINNTGNYVLIQTRIIGDDLYFDFWGTNDGRRAERTTPRVWNWVSPPATKYIETLDLPVGQKRCTESAHKGVDTSFDYTITYADGQVDETTFTSHYKPWQAVCLIGVETLTLENATSTDEILIP</sequence>
<dbReference type="Gene3D" id="3.10.20.800">
    <property type="match status" value="1"/>
</dbReference>
<evidence type="ECO:0000259" key="3">
    <source>
        <dbReference type="Pfam" id="PF12229"/>
    </source>
</evidence>
<gene>
    <name evidence="4" type="ORF">COT80_02235</name>
</gene>
<keyword evidence="1" id="KW-0175">Coiled coil</keyword>
<keyword evidence="2" id="KW-1133">Transmembrane helix</keyword>
<feature type="domain" description="YoaR-like putative peptidoglycan binding" evidence="3">
    <location>
        <begin position="301"/>
        <end position="367"/>
    </location>
</feature>
<evidence type="ECO:0000256" key="1">
    <source>
        <dbReference type="SAM" id="Coils"/>
    </source>
</evidence>
<dbReference type="Proteomes" id="UP000229056">
    <property type="component" value="Unassembled WGS sequence"/>
</dbReference>
<accession>A0A2H0W4T8</accession>
<dbReference type="Pfam" id="PF04294">
    <property type="entry name" value="VanW"/>
    <property type="match status" value="1"/>
</dbReference>
<keyword evidence="2" id="KW-0472">Membrane</keyword>
<dbReference type="AlphaFoldDB" id="A0A2H0W4T8"/>
<evidence type="ECO:0000256" key="2">
    <source>
        <dbReference type="SAM" id="Phobius"/>
    </source>
</evidence>
<comment type="caution">
    <text evidence="4">The sequence shown here is derived from an EMBL/GenBank/DDBJ whole genome shotgun (WGS) entry which is preliminary data.</text>
</comment>
<reference evidence="5" key="1">
    <citation type="submission" date="2017-09" db="EMBL/GenBank/DDBJ databases">
        <title>Depth-based differentiation of microbial function through sediment-hosted aquifers and enrichment of novel symbionts in the deep terrestrial subsurface.</title>
        <authorList>
            <person name="Probst A.J."/>
            <person name="Ladd B."/>
            <person name="Jarett J.K."/>
            <person name="Geller-Mcgrath D.E."/>
            <person name="Sieber C.M.K."/>
            <person name="Emerson J.B."/>
            <person name="Anantharaman K."/>
            <person name="Thomas B.C."/>
            <person name="Malmstrom R."/>
            <person name="Stieglmeier M."/>
            <person name="Klingl A."/>
            <person name="Woyke T."/>
            <person name="Ryan C.M."/>
            <person name="Banfield J.F."/>
        </authorList>
    </citation>
    <scope>NUCLEOTIDE SEQUENCE [LARGE SCALE GENOMIC DNA]</scope>
</reference>
<dbReference type="InterPro" id="IPR007391">
    <property type="entry name" value="Vancomycin_resist_VanW"/>
</dbReference>
<dbReference type="PANTHER" id="PTHR35788:SF1">
    <property type="entry name" value="EXPORTED PROTEIN"/>
    <property type="match status" value="1"/>
</dbReference>
<organism evidence="4 5">
    <name type="scientific">Candidatus Buchananbacteria bacterium CG10_big_fil_rev_8_21_14_0_10_33_19</name>
    <dbReference type="NCBI Taxonomy" id="1974525"/>
    <lineage>
        <taxon>Bacteria</taxon>
        <taxon>Candidatus Buchananiibacteriota</taxon>
    </lineage>
</organism>
<proteinExistence type="predicted"/>
<keyword evidence="2" id="KW-0812">Transmembrane</keyword>